<reference evidence="4" key="2">
    <citation type="submission" date="2023-03" db="UniProtKB">
        <authorList>
            <consortium name="EnsemblMetazoa"/>
        </authorList>
    </citation>
    <scope>IDENTIFICATION</scope>
    <source>
        <strain evidence="4">Epiroticus2</strain>
    </source>
</reference>
<keyword evidence="1" id="KW-0575">Peroxidase</keyword>
<feature type="signal peptide" evidence="3">
    <location>
        <begin position="1"/>
        <end position="22"/>
    </location>
</feature>
<evidence type="ECO:0000256" key="3">
    <source>
        <dbReference type="SAM" id="SignalP"/>
    </source>
</evidence>
<proteinExistence type="predicted"/>
<dbReference type="CDD" id="cd09823">
    <property type="entry name" value="peroxinectin_like"/>
    <property type="match status" value="1"/>
</dbReference>
<dbReference type="EnsemblMetazoa" id="AEPI015495-RA">
    <property type="protein sequence ID" value="AEPI015495-PA"/>
    <property type="gene ID" value="AEPI015495"/>
</dbReference>
<name>A0A9I3FGK9_9DIPT</name>
<dbReference type="Proteomes" id="UP000075885">
    <property type="component" value="Unassembled WGS sequence"/>
</dbReference>
<dbReference type="GO" id="GO:0046872">
    <property type="term" value="F:metal ion binding"/>
    <property type="evidence" value="ECO:0007669"/>
    <property type="project" value="UniProtKB-KW"/>
</dbReference>
<evidence type="ECO:0000256" key="2">
    <source>
        <dbReference type="PIRSR" id="PIRSR619791-2"/>
    </source>
</evidence>
<dbReference type="GO" id="GO:0020037">
    <property type="term" value="F:heme binding"/>
    <property type="evidence" value="ECO:0007669"/>
    <property type="project" value="InterPro"/>
</dbReference>
<protein>
    <recommendedName>
        <fullName evidence="6">Peroxidase</fullName>
    </recommendedName>
</protein>
<feature type="binding site" description="axial binding residue" evidence="2">
    <location>
        <position position="362"/>
    </location>
    <ligand>
        <name>heme b</name>
        <dbReference type="ChEBI" id="CHEBI:60344"/>
    </ligand>
    <ligandPart>
        <name>Fe</name>
        <dbReference type="ChEBI" id="CHEBI:18248"/>
    </ligandPart>
</feature>
<keyword evidence="5" id="KW-1185">Reference proteome</keyword>
<dbReference type="InterPro" id="IPR019791">
    <property type="entry name" value="Haem_peroxidase_animal"/>
</dbReference>
<keyword evidence="2" id="KW-0408">Iron</keyword>
<dbReference type="PROSITE" id="PS50292">
    <property type="entry name" value="PEROXIDASE_3"/>
    <property type="match status" value="1"/>
</dbReference>
<keyword evidence="1" id="KW-0560">Oxidoreductase</keyword>
<evidence type="ECO:0000256" key="1">
    <source>
        <dbReference type="ARBA" id="ARBA00022559"/>
    </source>
</evidence>
<dbReference type="InterPro" id="IPR010255">
    <property type="entry name" value="Haem_peroxidase_sf"/>
</dbReference>
<evidence type="ECO:0000313" key="5">
    <source>
        <dbReference type="Proteomes" id="UP000075885"/>
    </source>
</evidence>
<dbReference type="PANTHER" id="PTHR11475">
    <property type="entry name" value="OXIDASE/PEROXIDASE"/>
    <property type="match status" value="1"/>
</dbReference>
<dbReference type="SUPFAM" id="SSF48113">
    <property type="entry name" value="Heme-dependent peroxidases"/>
    <property type="match status" value="1"/>
</dbReference>
<evidence type="ECO:0008006" key="6">
    <source>
        <dbReference type="Google" id="ProtNLM"/>
    </source>
</evidence>
<reference evidence="5" key="1">
    <citation type="submission" date="2013-03" db="EMBL/GenBank/DDBJ databases">
        <title>The Genome Sequence of Anopheles epiroticus epiroticus2.</title>
        <authorList>
            <consortium name="The Broad Institute Genomics Platform"/>
            <person name="Neafsey D.E."/>
            <person name="Howell P."/>
            <person name="Walker B."/>
            <person name="Young S.K."/>
            <person name="Zeng Q."/>
            <person name="Gargeya S."/>
            <person name="Fitzgerald M."/>
            <person name="Haas B."/>
            <person name="Abouelleil A."/>
            <person name="Allen A.W."/>
            <person name="Alvarado L."/>
            <person name="Arachchi H.M."/>
            <person name="Berlin A.M."/>
            <person name="Chapman S.B."/>
            <person name="Gainer-Dewar J."/>
            <person name="Goldberg J."/>
            <person name="Griggs A."/>
            <person name="Gujja S."/>
            <person name="Hansen M."/>
            <person name="Howarth C."/>
            <person name="Imamovic A."/>
            <person name="Ireland A."/>
            <person name="Larimer J."/>
            <person name="McCowan C."/>
            <person name="Murphy C."/>
            <person name="Pearson M."/>
            <person name="Poon T.W."/>
            <person name="Priest M."/>
            <person name="Roberts A."/>
            <person name="Saif S."/>
            <person name="Shea T."/>
            <person name="Sisk P."/>
            <person name="Sykes S."/>
            <person name="Wortman J."/>
            <person name="Nusbaum C."/>
            <person name="Birren B."/>
        </authorList>
    </citation>
    <scope>NUCLEOTIDE SEQUENCE [LARGE SCALE GENOMIC DNA]</scope>
    <source>
        <strain evidence="5">Epiroticus2</strain>
    </source>
</reference>
<dbReference type="PRINTS" id="PR00457">
    <property type="entry name" value="ANPEROXIDASE"/>
</dbReference>
<keyword evidence="3" id="KW-0732">Signal</keyword>
<dbReference type="AlphaFoldDB" id="A0A9I3FGK9"/>
<dbReference type="GO" id="GO:0004601">
    <property type="term" value="F:peroxidase activity"/>
    <property type="evidence" value="ECO:0007669"/>
    <property type="project" value="UniProtKB-KW"/>
</dbReference>
<evidence type="ECO:0000313" key="4">
    <source>
        <dbReference type="EnsemblMetazoa" id="AEPI015495-PA"/>
    </source>
</evidence>
<keyword evidence="2" id="KW-0349">Heme</keyword>
<organism evidence="4 5">
    <name type="scientific">Anopheles epiroticus</name>
    <dbReference type="NCBI Taxonomy" id="199890"/>
    <lineage>
        <taxon>Eukaryota</taxon>
        <taxon>Metazoa</taxon>
        <taxon>Ecdysozoa</taxon>
        <taxon>Arthropoda</taxon>
        <taxon>Hexapoda</taxon>
        <taxon>Insecta</taxon>
        <taxon>Pterygota</taxon>
        <taxon>Neoptera</taxon>
        <taxon>Endopterygota</taxon>
        <taxon>Diptera</taxon>
        <taxon>Nematocera</taxon>
        <taxon>Culicoidea</taxon>
        <taxon>Culicidae</taxon>
        <taxon>Anophelinae</taxon>
        <taxon>Anopheles</taxon>
    </lineage>
</organism>
<dbReference type="GO" id="GO:0006979">
    <property type="term" value="P:response to oxidative stress"/>
    <property type="evidence" value="ECO:0007669"/>
    <property type="project" value="InterPro"/>
</dbReference>
<sequence length="596" mass="67040">MNAILELLIAVTLLSTLTHSQAECPEKRTCDDERRRSLDGSCNNLNNADWGTPNRPYARLVPAQYADGIWEPARARSGESLPSARKLSVKLLGETEMLHLRNTLVAMQFGQFIAHDMSFTADADGIQCCADGKMIPQEFASPRCLPIEVAEDDIVMSDEGIECMNMVRTKTTLEDGCSPQEGGSAEQLSSVTAFLDLSVVYGNSLEQSNSLRTFTAGQMGVQQRNGKPWLPSHPNKTQTCAVKDDSSACYLTGDVRSNQSPHLTLIHQAFLLEHNRLASELAALNPDWDDERLFQEARRINVAQYQNIVYYEWLPIYLGRQNMMDAGVLPQVELPGFATDYDATVDPTVSNEFATAAFRFFHFIIAGHLDLIEESKQPTGSIRLSDWFNDPTVLEQENKYELLSRGMIFQPHDRPNCHITPEVKHFLFRHGGSIGVDLKAIDIQRARDHGLASYHDYREYCGLSKVSSWDELRAIIRPPPGSVIADAYETLDDLEFAVGGALERPFGDGMAGPTYACILLDQFRRTRVGDRFYFENERVFSSRQLMELRKASMARLLCDNTHGLKEIQQNPFFLVNDTNPVVPCEQISTVNLNRWR</sequence>
<feature type="chain" id="PRO_5039897269" description="Peroxidase" evidence="3">
    <location>
        <begin position="23"/>
        <end position="596"/>
    </location>
</feature>
<dbReference type="Pfam" id="PF03098">
    <property type="entry name" value="An_peroxidase"/>
    <property type="match status" value="1"/>
</dbReference>
<accession>A0A9I3FGK9</accession>
<dbReference type="InterPro" id="IPR037120">
    <property type="entry name" value="Haem_peroxidase_sf_animal"/>
</dbReference>
<dbReference type="PANTHER" id="PTHR11475:SF86">
    <property type="entry name" value="PEROXIDASE"/>
    <property type="match status" value="1"/>
</dbReference>
<keyword evidence="2" id="KW-0479">Metal-binding</keyword>
<dbReference type="FunFam" id="1.10.640.10:FF:000009">
    <property type="entry name" value="Peroxidase, isoform B"/>
    <property type="match status" value="1"/>
</dbReference>
<dbReference type="Gene3D" id="1.10.640.10">
    <property type="entry name" value="Haem peroxidase domain superfamily, animal type"/>
    <property type="match status" value="1"/>
</dbReference>